<keyword evidence="1" id="KW-0812">Transmembrane</keyword>
<dbReference type="EMBL" id="CP144749">
    <property type="protein sequence ID" value="WVZ75076.1"/>
    <property type="molecule type" value="Genomic_DNA"/>
</dbReference>
<feature type="transmembrane region" description="Helical" evidence="1">
    <location>
        <begin position="18"/>
        <end position="42"/>
    </location>
</feature>
<organism evidence="2 3">
    <name type="scientific">Paspalum notatum var. saurae</name>
    <dbReference type="NCBI Taxonomy" id="547442"/>
    <lineage>
        <taxon>Eukaryota</taxon>
        <taxon>Viridiplantae</taxon>
        <taxon>Streptophyta</taxon>
        <taxon>Embryophyta</taxon>
        <taxon>Tracheophyta</taxon>
        <taxon>Spermatophyta</taxon>
        <taxon>Magnoliopsida</taxon>
        <taxon>Liliopsida</taxon>
        <taxon>Poales</taxon>
        <taxon>Poaceae</taxon>
        <taxon>PACMAD clade</taxon>
        <taxon>Panicoideae</taxon>
        <taxon>Andropogonodae</taxon>
        <taxon>Paspaleae</taxon>
        <taxon>Paspalinae</taxon>
        <taxon>Paspalum</taxon>
    </lineage>
</organism>
<keyword evidence="1" id="KW-0472">Membrane</keyword>
<evidence type="ECO:0000313" key="3">
    <source>
        <dbReference type="Proteomes" id="UP001341281"/>
    </source>
</evidence>
<evidence type="ECO:0000313" key="2">
    <source>
        <dbReference type="EMBL" id="WVZ75076.1"/>
    </source>
</evidence>
<accession>A0AAQ3TL49</accession>
<gene>
    <name evidence="2" type="ORF">U9M48_023167</name>
</gene>
<name>A0AAQ3TL49_PASNO</name>
<evidence type="ECO:0000256" key="1">
    <source>
        <dbReference type="SAM" id="Phobius"/>
    </source>
</evidence>
<dbReference type="Proteomes" id="UP001341281">
    <property type="component" value="Chromosome 05"/>
</dbReference>
<sequence>MSSFKVPVRHHLRCILRFLYFAAARWVMPSIRASISVLTSYVARHTIFAKTISIHVLTYDEMAIFALISVATTFIAFPEHIAMPVADMPKLLQSQQTPALPPPPCSQEL</sequence>
<reference evidence="2 3" key="1">
    <citation type="submission" date="2024-02" db="EMBL/GenBank/DDBJ databases">
        <title>High-quality chromosome-scale genome assembly of Pensacola bahiagrass (Paspalum notatum Flugge var. saurae).</title>
        <authorList>
            <person name="Vega J.M."/>
            <person name="Podio M."/>
            <person name="Orjuela J."/>
            <person name="Siena L.A."/>
            <person name="Pessino S.C."/>
            <person name="Combes M.C."/>
            <person name="Mariac C."/>
            <person name="Albertini E."/>
            <person name="Pupilli F."/>
            <person name="Ortiz J.P.A."/>
            <person name="Leblanc O."/>
        </authorList>
    </citation>
    <scope>NUCLEOTIDE SEQUENCE [LARGE SCALE GENOMIC DNA]</scope>
    <source>
        <strain evidence="2">R1</strain>
        <tissue evidence="2">Leaf</tissue>
    </source>
</reference>
<keyword evidence="1" id="KW-1133">Transmembrane helix</keyword>
<dbReference type="AlphaFoldDB" id="A0AAQ3TL49"/>
<feature type="transmembrane region" description="Helical" evidence="1">
    <location>
        <begin position="62"/>
        <end position="82"/>
    </location>
</feature>
<protein>
    <submittedName>
        <fullName evidence="2">Uncharacterized protein</fullName>
    </submittedName>
</protein>
<proteinExistence type="predicted"/>
<keyword evidence="3" id="KW-1185">Reference proteome</keyword>